<keyword evidence="3 7" id="KW-0479">Metal-binding</keyword>
<evidence type="ECO:0000256" key="3">
    <source>
        <dbReference type="ARBA" id="ARBA00022723"/>
    </source>
</evidence>
<dbReference type="InterPro" id="IPR003613">
    <property type="entry name" value="Ubox_domain"/>
</dbReference>
<evidence type="ECO:0000256" key="7">
    <source>
        <dbReference type="PROSITE-ProRule" id="PRU00207"/>
    </source>
</evidence>
<dbReference type="GO" id="GO:0008270">
    <property type="term" value="F:zinc ion binding"/>
    <property type="evidence" value="ECO:0007669"/>
    <property type="project" value="UniProtKB-KW"/>
</dbReference>
<feature type="domain" description="MATH" evidence="9">
    <location>
        <begin position="275"/>
        <end position="422"/>
    </location>
</feature>
<feature type="zinc finger region" description="TRAF-type" evidence="7">
    <location>
        <begin position="109"/>
        <end position="151"/>
    </location>
</feature>
<dbReference type="PANTHER" id="PTHR10131:SF94">
    <property type="entry name" value="TNF RECEPTOR-ASSOCIATED FACTOR 4"/>
    <property type="match status" value="1"/>
</dbReference>
<organism evidence="11 12">
    <name type="scientific">Actinia tenebrosa</name>
    <name type="common">Australian red waratah sea anemone</name>
    <dbReference type="NCBI Taxonomy" id="6105"/>
    <lineage>
        <taxon>Eukaryota</taxon>
        <taxon>Metazoa</taxon>
        <taxon>Cnidaria</taxon>
        <taxon>Anthozoa</taxon>
        <taxon>Hexacorallia</taxon>
        <taxon>Actiniaria</taxon>
        <taxon>Actiniidae</taxon>
        <taxon>Actinia</taxon>
    </lineage>
</organism>
<keyword evidence="4" id="KW-0677">Repeat</keyword>
<evidence type="ECO:0000313" key="12">
    <source>
        <dbReference type="RefSeq" id="XP_031551072.1"/>
    </source>
</evidence>
<dbReference type="InterPro" id="IPR013083">
    <property type="entry name" value="Znf_RING/FYVE/PHD"/>
</dbReference>
<dbReference type="Pfam" id="PF13923">
    <property type="entry name" value="zf-C3HC4_2"/>
    <property type="match status" value="1"/>
</dbReference>
<evidence type="ECO:0000313" key="11">
    <source>
        <dbReference type="Proteomes" id="UP000515163"/>
    </source>
</evidence>
<dbReference type="PANTHER" id="PTHR10131">
    <property type="entry name" value="TNF RECEPTOR ASSOCIATED FACTOR"/>
    <property type="match status" value="1"/>
</dbReference>
<feature type="domain" description="TRAF-type" evidence="10">
    <location>
        <begin position="109"/>
        <end position="151"/>
    </location>
</feature>
<dbReference type="PROSITE" id="PS50144">
    <property type="entry name" value="MATH"/>
    <property type="match status" value="1"/>
</dbReference>
<evidence type="ECO:0000259" key="10">
    <source>
        <dbReference type="PROSITE" id="PS50145"/>
    </source>
</evidence>
<name>A0A6P8HEL6_ACTTE</name>
<evidence type="ECO:0000256" key="6">
    <source>
        <dbReference type="ARBA" id="ARBA00022833"/>
    </source>
</evidence>
<dbReference type="GO" id="GO:0005737">
    <property type="term" value="C:cytoplasm"/>
    <property type="evidence" value="ECO:0007669"/>
    <property type="project" value="UniProtKB-SubCell"/>
</dbReference>
<proteinExistence type="predicted"/>
<dbReference type="OrthoDB" id="1630758at2759"/>
<dbReference type="FunCoup" id="A0A6P8HEL6">
    <property type="interactions" value="4"/>
</dbReference>
<evidence type="ECO:0000259" key="8">
    <source>
        <dbReference type="PROSITE" id="PS50089"/>
    </source>
</evidence>
<dbReference type="CDD" id="cd00121">
    <property type="entry name" value="MATH"/>
    <property type="match status" value="1"/>
</dbReference>
<dbReference type="Gene3D" id="3.30.40.10">
    <property type="entry name" value="Zinc/RING finger domain, C3HC4 (zinc finger)"/>
    <property type="match status" value="3"/>
</dbReference>
<evidence type="ECO:0000256" key="1">
    <source>
        <dbReference type="ARBA" id="ARBA00004496"/>
    </source>
</evidence>
<dbReference type="Pfam" id="PF02176">
    <property type="entry name" value="zf-TRAF"/>
    <property type="match status" value="1"/>
</dbReference>
<comment type="subcellular location">
    <subcellularLocation>
        <location evidence="1">Cytoplasm</location>
    </subcellularLocation>
</comment>
<evidence type="ECO:0000256" key="4">
    <source>
        <dbReference type="ARBA" id="ARBA00022737"/>
    </source>
</evidence>
<protein>
    <submittedName>
        <fullName evidence="12">TNF receptor-associated factor family protein DDB_G0277243-like</fullName>
    </submittedName>
</protein>
<dbReference type="GeneID" id="116288424"/>
<dbReference type="SMART" id="SM00184">
    <property type="entry name" value="RING"/>
    <property type="match status" value="1"/>
</dbReference>
<dbReference type="SMART" id="SM00504">
    <property type="entry name" value="Ubox"/>
    <property type="match status" value="1"/>
</dbReference>
<dbReference type="SUPFAM" id="SSF57850">
    <property type="entry name" value="RING/U-box"/>
    <property type="match status" value="1"/>
</dbReference>
<keyword evidence="11" id="KW-1185">Reference proteome</keyword>
<dbReference type="GO" id="GO:0016567">
    <property type="term" value="P:protein ubiquitination"/>
    <property type="evidence" value="ECO:0007669"/>
    <property type="project" value="InterPro"/>
</dbReference>
<dbReference type="Gene3D" id="2.60.210.10">
    <property type="entry name" value="Apoptosis, Tumor Necrosis Factor Receptor Associated Protein 2, Chain A"/>
    <property type="match status" value="1"/>
</dbReference>
<reference evidence="12" key="1">
    <citation type="submission" date="2025-08" db="UniProtKB">
        <authorList>
            <consortium name="RefSeq"/>
        </authorList>
    </citation>
    <scope>IDENTIFICATION</scope>
</reference>
<feature type="domain" description="RING-type" evidence="8">
    <location>
        <begin position="18"/>
        <end position="55"/>
    </location>
</feature>
<dbReference type="InParanoid" id="A0A6P8HEL6"/>
<dbReference type="KEGG" id="aten:116288424"/>
<dbReference type="SUPFAM" id="SSF49599">
    <property type="entry name" value="TRAF domain-like"/>
    <property type="match status" value="2"/>
</dbReference>
<dbReference type="InterPro" id="IPR008974">
    <property type="entry name" value="TRAF-like"/>
</dbReference>
<dbReference type="RefSeq" id="XP_031551072.1">
    <property type="nucleotide sequence ID" value="XM_031695212.1"/>
</dbReference>
<dbReference type="PROSITE" id="PS50145">
    <property type="entry name" value="ZF_TRAF"/>
    <property type="match status" value="2"/>
</dbReference>
<evidence type="ECO:0000259" key="9">
    <source>
        <dbReference type="PROSITE" id="PS50144"/>
    </source>
</evidence>
<keyword evidence="5 7" id="KW-0863">Zinc-finger</keyword>
<dbReference type="InterPro" id="IPR002083">
    <property type="entry name" value="MATH/TRAF_dom"/>
</dbReference>
<dbReference type="Pfam" id="PF22486">
    <property type="entry name" value="MATH_2"/>
    <property type="match status" value="1"/>
</dbReference>
<accession>A0A6P8HEL6</accession>
<dbReference type="PROSITE" id="PS50089">
    <property type="entry name" value="ZF_RING_2"/>
    <property type="match status" value="1"/>
</dbReference>
<dbReference type="InterPro" id="IPR001841">
    <property type="entry name" value="Znf_RING"/>
</dbReference>
<sequence>MGHKVEQFVKDIDENLICPICKTVFEDPVICKDGHSFCKECIDQRLKESKKCPVDGRMIDNQTFSRNFVLCGILGKLDVFCQRPDESKDEKDVQQTCEWNGKLHSLAKHRETCPFQQVQCPNVNCNSKLQRRELANHEKVCWFKKVLCEECQLGMVLHQVEKHKADDCPETLILCPNECTDTQGMTVKIKRSKSQIHLTNNCKRTAIHCPFKDQGCSDKVERQHVEKHVQDNMAPHMMLLARQCSLLTKENQVLYDELKITKRKINDLEIEVINKSRYVWTILDFPTQVEKYTEGIWIRSPTFWLCGNCWFLKLYPNGRDKKSKEYVSLCLVLSDEDILVRTGKPFVVATNEVSVAYARITVKSQSQAASITHDVTLNPRFESTGVVSEVAMISKLMKTNEALSPDFCSVTDGCITVSCILS</sequence>
<dbReference type="AlphaFoldDB" id="A0A6P8HEL6"/>
<evidence type="ECO:0000256" key="2">
    <source>
        <dbReference type="ARBA" id="ARBA00022490"/>
    </source>
</evidence>
<dbReference type="InterPro" id="IPR001293">
    <property type="entry name" value="Znf_TRAF"/>
</dbReference>
<feature type="domain" description="TRAF-type" evidence="10">
    <location>
        <begin position="163"/>
        <end position="226"/>
    </location>
</feature>
<feature type="zinc finger region" description="TRAF-type" evidence="7">
    <location>
        <begin position="163"/>
        <end position="226"/>
    </location>
</feature>
<keyword evidence="6 7" id="KW-0862">Zinc</keyword>
<keyword evidence="2" id="KW-0963">Cytoplasm</keyword>
<gene>
    <name evidence="12" type="primary">LOC116288424</name>
</gene>
<dbReference type="Proteomes" id="UP000515163">
    <property type="component" value="Unplaced"/>
</dbReference>
<evidence type="ECO:0000256" key="5">
    <source>
        <dbReference type="ARBA" id="ARBA00022771"/>
    </source>
</evidence>
<dbReference type="GO" id="GO:0004842">
    <property type="term" value="F:ubiquitin-protein transferase activity"/>
    <property type="evidence" value="ECO:0007669"/>
    <property type="project" value="InterPro"/>
</dbReference>